<dbReference type="AlphaFoldDB" id="A0A543CCT8"/>
<organism evidence="1 2">
    <name type="scientific">Actinoallomurus bryophytorum</name>
    <dbReference type="NCBI Taxonomy" id="1490222"/>
    <lineage>
        <taxon>Bacteria</taxon>
        <taxon>Bacillati</taxon>
        <taxon>Actinomycetota</taxon>
        <taxon>Actinomycetes</taxon>
        <taxon>Streptosporangiales</taxon>
        <taxon>Thermomonosporaceae</taxon>
        <taxon>Actinoallomurus</taxon>
    </lineage>
</organism>
<accession>A0A543CCT8</accession>
<reference evidence="1 2" key="1">
    <citation type="submission" date="2019-06" db="EMBL/GenBank/DDBJ databases">
        <title>Sequencing the genomes of 1000 actinobacteria strains.</title>
        <authorList>
            <person name="Klenk H.-P."/>
        </authorList>
    </citation>
    <scope>NUCLEOTIDE SEQUENCE [LARGE SCALE GENOMIC DNA]</scope>
    <source>
        <strain evidence="1 2">DSM 102200</strain>
    </source>
</reference>
<protein>
    <submittedName>
        <fullName evidence="1">Uncharacterized protein</fullName>
    </submittedName>
</protein>
<dbReference type="EMBL" id="VFOZ01000001">
    <property type="protein sequence ID" value="TQL94905.1"/>
    <property type="molecule type" value="Genomic_DNA"/>
</dbReference>
<evidence type="ECO:0000313" key="2">
    <source>
        <dbReference type="Proteomes" id="UP000316096"/>
    </source>
</evidence>
<keyword evidence="2" id="KW-1185">Reference proteome</keyword>
<name>A0A543CCT8_9ACTN</name>
<comment type="caution">
    <text evidence="1">The sequence shown here is derived from an EMBL/GenBank/DDBJ whole genome shotgun (WGS) entry which is preliminary data.</text>
</comment>
<sequence>MRCAMCGSERLSPVGELVSGGKWQDRLELRFGRQGLLKARPTFDAGFARACRDCGALFTFLSRDSRKRLDAIADDLTDVEGRPTAPA</sequence>
<dbReference type="RefSeq" id="WP_141952617.1">
    <property type="nucleotide sequence ID" value="NZ_VFOZ01000001.1"/>
</dbReference>
<proteinExistence type="predicted"/>
<evidence type="ECO:0000313" key="1">
    <source>
        <dbReference type="EMBL" id="TQL94905.1"/>
    </source>
</evidence>
<dbReference type="OrthoDB" id="3855545at2"/>
<dbReference type="Proteomes" id="UP000316096">
    <property type="component" value="Unassembled WGS sequence"/>
</dbReference>
<gene>
    <name evidence="1" type="ORF">FB559_0391</name>
</gene>